<protein>
    <submittedName>
        <fullName evidence="9">FAD dependent oxidoreductase</fullName>
    </submittedName>
</protein>
<dbReference type="Gene3D" id="3.50.50.60">
    <property type="entry name" value="FAD/NAD(P)-binding domain"/>
    <property type="match status" value="2"/>
</dbReference>
<dbReference type="InterPro" id="IPR023753">
    <property type="entry name" value="FAD/NAD-binding_dom"/>
</dbReference>
<evidence type="ECO:0000259" key="8">
    <source>
        <dbReference type="Pfam" id="PF07992"/>
    </source>
</evidence>
<dbReference type="EMBL" id="ML179302">
    <property type="protein sequence ID" value="THU91605.1"/>
    <property type="molecule type" value="Genomic_DNA"/>
</dbReference>
<keyword evidence="3" id="KW-0285">Flavoprotein</keyword>
<dbReference type="Pfam" id="PF07992">
    <property type="entry name" value="Pyr_redox_2"/>
    <property type="match status" value="1"/>
</dbReference>
<keyword evidence="10" id="KW-1185">Reference proteome</keyword>
<evidence type="ECO:0000256" key="4">
    <source>
        <dbReference type="ARBA" id="ARBA00022827"/>
    </source>
</evidence>
<evidence type="ECO:0000256" key="2">
    <source>
        <dbReference type="ARBA" id="ARBA00010139"/>
    </source>
</evidence>
<gene>
    <name evidence="9" type="ORF">K435DRAFT_780641</name>
</gene>
<keyword evidence="7" id="KW-0503">Monooxygenase</keyword>
<reference evidence="9 10" key="1">
    <citation type="journal article" date="2019" name="Nat. Ecol. Evol.">
        <title>Megaphylogeny resolves global patterns of mushroom evolution.</title>
        <authorList>
            <person name="Varga T."/>
            <person name="Krizsan K."/>
            <person name="Foldi C."/>
            <person name="Dima B."/>
            <person name="Sanchez-Garcia M."/>
            <person name="Sanchez-Ramirez S."/>
            <person name="Szollosi G.J."/>
            <person name="Szarkandi J.G."/>
            <person name="Papp V."/>
            <person name="Albert L."/>
            <person name="Andreopoulos W."/>
            <person name="Angelini C."/>
            <person name="Antonin V."/>
            <person name="Barry K.W."/>
            <person name="Bougher N.L."/>
            <person name="Buchanan P."/>
            <person name="Buyck B."/>
            <person name="Bense V."/>
            <person name="Catcheside P."/>
            <person name="Chovatia M."/>
            <person name="Cooper J."/>
            <person name="Damon W."/>
            <person name="Desjardin D."/>
            <person name="Finy P."/>
            <person name="Geml J."/>
            <person name="Haridas S."/>
            <person name="Hughes K."/>
            <person name="Justo A."/>
            <person name="Karasinski D."/>
            <person name="Kautmanova I."/>
            <person name="Kiss B."/>
            <person name="Kocsube S."/>
            <person name="Kotiranta H."/>
            <person name="LaButti K.M."/>
            <person name="Lechner B.E."/>
            <person name="Liimatainen K."/>
            <person name="Lipzen A."/>
            <person name="Lukacs Z."/>
            <person name="Mihaltcheva S."/>
            <person name="Morgado L.N."/>
            <person name="Niskanen T."/>
            <person name="Noordeloos M.E."/>
            <person name="Ohm R.A."/>
            <person name="Ortiz-Santana B."/>
            <person name="Ovrebo C."/>
            <person name="Racz N."/>
            <person name="Riley R."/>
            <person name="Savchenko A."/>
            <person name="Shiryaev A."/>
            <person name="Soop K."/>
            <person name="Spirin V."/>
            <person name="Szebenyi C."/>
            <person name="Tomsovsky M."/>
            <person name="Tulloss R.E."/>
            <person name="Uehling J."/>
            <person name="Grigoriev I.V."/>
            <person name="Vagvolgyi C."/>
            <person name="Papp T."/>
            <person name="Martin F.M."/>
            <person name="Miettinen O."/>
            <person name="Hibbett D.S."/>
            <person name="Nagy L.G."/>
        </authorList>
    </citation>
    <scope>NUCLEOTIDE SEQUENCE [LARGE SCALE GENOMIC DNA]</scope>
    <source>
        <strain evidence="9 10">CBS 962.96</strain>
    </source>
</reference>
<keyword evidence="5" id="KW-0521">NADP</keyword>
<evidence type="ECO:0000256" key="1">
    <source>
        <dbReference type="ARBA" id="ARBA00001974"/>
    </source>
</evidence>
<comment type="cofactor">
    <cofactor evidence="1">
        <name>FAD</name>
        <dbReference type="ChEBI" id="CHEBI:57692"/>
    </cofactor>
</comment>
<evidence type="ECO:0000256" key="3">
    <source>
        <dbReference type="ARBA" id="ARBA00022630"/>
    </source>
</evidence>
<dbReference type="OrthoDB" id="66881at2759"/>
<dbReference type="InterPro" id="IPR050775">
    <property type="entry name" value="FAD-binding_Monooxygenases"/>
</dbReference>
<dbReference type="GO" id="GO:0004497">
    <property type="term" value="F:monooxygenase activity"/>
    <property type="evidence" value="ECO:0007669"/>
    <property type="project" value="UniProtKB-KW"/>
</dbReference>
<dbReference type="PANTHER" id="PTHR43098:SF3">
    <property type="entry name" value="L-ORNITHINE N(5)-MONOOXYGENASE-RELATED"/>
    <property type="match status" value="1"/>
</dbReference>
<sequence>MLSTNNLPINDELDALVVGAGFSGLYQLYQLRKLGSSVKLFESGSDVGGVWYWNCYPGARVDSETPSYEFSLPELWKDWRWTQRFPDRNELHSYLQYVGEKLDLKKDIVFNTRVTAARFDPDTDRWTVTTEQGTIVRPRFLVLAVGSASKPYIPDLPGLVNFQGILHHTAKWPQGGVDMKGKRVGVIGTGSTGVQVISKIGSKVKHLTVFQRLPAIVLPQINSKVDDEKHARMRELSPLIYRHRRQTASGHTVHSFPLDTFSVSSEERQLLWEELWSRGGLNFCGDNFKDMMVNQEANNEVYAFWRNKILARFDDPVMQEKLAPQVAPYPFAAKKPVMDDNYYKVLSQTNVDLVDVRKTPIQEVTRKGILTSDGVEYEVDILVIACGFDGATGGITQIDIRGLDGASIKDKWTKGVYTNLGMTTANFPNMFIVYGPQSPSILSNAPTTIEIQCAWITTCIEYLKNNRLTRIEATREAEDKWRDLTMSVAGGTLFSKAESWWNGANIPGKAVEPLYFAGGIPYYASILQEQEKNGYPNFTLSTHGQTAATIGSGNKYTTNQ</sequence>
<dbReference type="SUPFAM" id="SSF51905">
    <property type="entry name" value="FAD/NAD(P)-binding domain"/>
    <property type="match status" value="2"/>
</dbReference>
<evidence type="ECO:0000256" key="6">
    <source>
        <dbReference type="ARBA" id="ARBA00023002"/>
    </source>
</evidence>
<feature type="domain" description="FAD/NAD(P)-binding" evidence="8">
    <location>
        <begin position="14"/>
        <end position="235"/>
    </location>
</feature>
<keyword evidence="6" id="KW-0560">Oxidoreductase</keyword>
<evidence type="ECO:0000256" key="5">
    <source>
        <dbReference type="ARBA" id="ARBA00022857"/>
    </source>
</evidence>
<evidence type="ECO:0000313" key="9">
    <source>
        <dbReference type="EMBL" id="THU91605.1"/>
    </source>
</evidence>
<dbReference type="PANTHER" id="PTHR43098">
    <property type="entry name" value="L-ORNITHINE N(5)-MONOOXYGENASE-RELATED"/>
    <property type="match status" value="1"/>
</dbReference>
<comment type="similarity">
    <text evidence="2">Belongs to the FAD-binding monooxygenase family.</text>
</comment>
<dbReference type="Proteomes" id="UP000297245">
    <property type="component" value="Unassembled WGS sequence"/>
</dbReference>
<keyword evidence="4" id="KW-0274">FAD</keyword>
<dbReference type="AlphaFoldDB" id="A0A4V6T5A7"/>
<dbReference type="InterPro" id="IPR036188">
    <property type="entry name" value="FAD/NAD-bd_sf"/>
</dbReference>
<evidence type="ECO:0000256" key="7">
    <source>
        <dbReference type="ARBA" id="ARBA00023033"/>
    </source>
</evidence>
<organism evidence="9 10">
    <name type="scientific">Dendrothele bispora (strain CBS 962.96)</name>
    <dbReference type="NCBI Taxonomy" id="1314807"/>
    <lineage>
        <taxon>Eukaryota</taxon>
        <taxon>Fungi</taxon>
        <taxon>Dikarya</taxon>
        <taxon>Basidiomycota</taxon>
        <taxon>Agaricomycotina</taxon>
        <taxon>Agaricomycetes</taxon>
        <taxon>Agaricomycetidae</taxon>
        <taxon>Agaricales</taxon>
        <taxon>Agaricales incertae sedis</taxon>
        <taxon>Dendrothele</taxon>
    </lineage>
</organism>
<evidence type="ECO:0000313" key="10">
    <source>
        <dbReference type="Proteomes" id="UP000297245"/>
    </source>
</evidence>
<name>A0A4V6T5A7_DENBC</name>
<accession>A0A4V6T5A7</accession>
<proteinExistence type="inferred from homology"/>